<gene>
    <name evidence="2" type="ORF">K444DRAFT_626378</name>
</gene>
<dbReference type="InterPro" id="IPR050309">
    <property type="entry name" value="Type-B_Carboxylest/Lipase"/>
</dbReference>
<evidence type="ECO:0000313" key="2">
    <source>
        <dbReference type="EMBL" id="PMD63892.1"/>
    </source>
</evidence>
<dbReference type="OrthoDB" id="6846267at2759"/>
<keyword evidence="2" id="KW-0378">Hydrolase</keyword>
<dbReference type="STRING" id="1095630.A0A2J6TLP2"/>
<sequence>MASVSEVLYPIIDHPKLSTSFKGLRHSISSPEQQVWQFRGIKYGNVSARFQQSTLNEAFLPSVYDATTYGPKCPQPQFPLRVEDGLIALPPGIATHSEDIFDEFNCLNLNITAPAGANESSNLPVLIYIHGGGGFSGSNGDWWCDGGSIVKRSMEIGRPVIAIAINYRLSILGYIGSDELGKEYGKENNGNQGLRDTHLAINWVHRNIGPFGGSSHNMTIYGESHGSALVDLLLRTSLPLPIARAITQSGQSNTSISTPKSLTEHDALYTGLKQHLSMSALSELQAVPYTDLLDAYTKTDSAAGLRPSFLVDGYFFTEDWRESSFKGPVMIGNTGAEDCVLESVCAFYPRQTPPPTLSTLVATLTSILGAPTLNSILTAYSISEQTEKGEMLDKILKLVADIMFCKPAYDHALQWRKQGNEVQQYIFEQKQPFGGIYQGKAAHSLDLAYLHGNPEIFSGTTDPEGEIKMQRAMQDAWVRFAHGEEGWGKSGLVRRFGPGEVVDESVETVLKKWNRGDAWKSLEGLDGEQLAALVGLSALFVGGFIGFETPS</sequence>
<dbReference type="InterPro" id="IPR029058">
    <property type="entry name" value="AB_hydrolase_fold"/>
</dbReference>
<dbReference type="Pfam" id="PF00135">
    <property type="entry name" value="COesterase"/>
    <property type="match status" value="1"/>
</dbReference>
<dbReference type="RefSeq" id="XP_024740796.1">
    <property type="nucleotide sequence ID" value="XM_024882640.1"/>
</dbReference>
<feature type="domain" description="Carboxylesterase type B" evidence="1">
    <location>
        <begin position="22"/>
        <end position="484"/>
    </location>
</feature>
<reference evidence="2 3" key="1">
    <citation type="submission" date="2016-04" db="EMBL/GenBank/DDBJ databases">
        <title>A degradative enzymes factory behind the ericoid mycorrhizal symbiosis.</title>
        <authorList>
            <consortium name="DOE Joint Genome Institute"/>
            <person name="Martino E."/>
            <person name="Morin E."/>
            <person name="Grelet G."/>
            <person name="Kuo A."/>
            <person name="Kohler A."/>
            <person name="Daghino S."/>
            <person name="Barry K."/>
            <person name="Choi C."/>
            <person name="Cichocki N."/>
            <person name="Clum A."/>
            <person name="Copeland A."/>
            <person name="Hainaut M."/>
            <person name="Haridas S."/>
            <person name="Labutti K."/>
            <person name="Lindquist E."/>
            <person name="Lipzen A."/>
            <person name="Khouja H.-R."/>
            <person name="Murat C."/>
            <person name="Ohm R."/>
            <person name="Olson A."/>
            <person name="Spatafora J."/>
            <person name="Veneault-Fourrey C."/>
            <person name="Henrissat B."/>
            <person name="Grigoriev I."/>
            <person name="Martin F."/>
            <person name="Perotto S."/>
        </authorList>
    </citation>
    <scope>NUCLEOTIDE SEQUENCE [LARGE SCALE GENOMIC DNA]</scope>
    <source>
        <strain evidence="2 3">E</strain>
    </source>
</reference>
<evidence type="ECO:0000313" key="3">
    <source>
        <dbReference type="Proteomes" id="UP000235371"/>
    </source>
</evidence>
<protein>
    <submittedName>
        <fullName evidence="2">Alpha/beta-hydrolase</fullName>
    </submittedName>
</protein>
<dbReference type="Proteomes" id="UP000235371">
    <property type="component" value="Unassembled WGS sequence"/>
</dbReference>
<dbReference type="GeneID" id="36590717"/>
<evidence type="ECO:0000259" key="1">
    <source>
        <dbReference type="Pfam" id="PF00135"/>
    </source>
</evidence>
<dbReference type="Gene3D" id="3.40.50.1820">
    <property type="entry name" value="alpha/beta hydrolase"/>
    <property type="match status" value="1"/>
</dbReference>
<proteinExistence type="predicted"/>
<name>A0A2J6TLP2_9HELO</name>
<dbReference type="EMBL" id="KZ613777">
    <property type="protein sequence ID" value="PMD63892.1"/>
    <property type="molecule type" value="Genomic_DNA"/>
</dbReference>
<dbReference type="PANTHER" id="PTHR11559">
    <property type="entry name" value="CARBOXYLESTERASE"/>
    <property type="match status" value="1"/>
</dbReference>
<keyword evidence="3" id="KW-1185">Reference proteome</keyword>
<dbReference type="AlphaFoldDB" id="A0A2J6TLP2"/>
<dbReference type="InParanoid" id="A0A2J6TLP2"/>
<dbReference type="InterPro" id="IPR002018">
    <property type="entry name" value="CarbesteraseB"/>
</dbReference>
<dbReference type="SUPFAM" id="SSF53474">
    <property type="entry name" value="alpha/beta-Hydrolases"/>
    <property type="match status" value="1"/>
</dbReference>
<organism evidence="2 3">
    <name type="scientific">Hyaloscypha bicolor E</name>
    <dbReference type="NCBI Taxonomy" id="1095630"/>
    <lineage>
        <taxon>Eukaryota</taxon>
        <taxon>Fungi</taxon>
        <taxon>Dikarya</taxon>
        <taxon>Ascomycota</taxon>
        <taxon>Pezizomycotina</taxon>
        <taxon>Leotiomycetes</taxon>
        <taxon>Helotiales</taxon>
        <taxon>Hyaloscyphaceae</taxon>
        <taxon>Hyaloscypha</taxon>
        <taxon>Hyaloscypha bicolor</taxon>
    </lineage>
</organism>
<accession>A0A2J6TLP2</accession>
<dbReference type="GO" id="GO:0016787">
    <property type="term" value="F:hydrolase activity"/>
    <property type="evidence" value="ECO:0007669"/>
    <property type="project" value="UniProtKB-KW"/>
</dbReference>